<evidence type="ECO:0000313" key="2">
    <source>
        <dbReference type="EMBL" id="KAK9703654.1"/>
    </source>
</evidence>
<organism evidence="2 3">
    <name type="scientific">Popillia japonica</name>
    <name type="common">Japanese beetle</name>
    <dbReference type="NCBI Taxonomy" id="7064"/>
    <lineage>
        <taxon>Eukaryota</taxon>
        <taxon>Metazoa</taxon>
        <taxon>Ecdysozoa</taxon>
        <taxon>Arthropoda</taxon>
        <taxon>Hexapoda</taxon>
        <taxon>Insecta</taxon>
        <taxon>Pterygota</taxon>
        <taxon>Neoptera</taxon>
        <taxon>Endopterygota</taxon>
        <taxon>Coleoptera</taxon>
        <taxon>Polyphaga</taxon>
        <taxon>Scarabaeiformia</taxon>
        <taxon>Scarabaeidae</taxon>
        <taxon>Rutelinae</taxon>
        <taxon>Popillia</taxon>
    </lineage>
</organism>
<accession>A0AAW1JI86</accession>
<name>A0AAW1JI86_POPJA</name>
<reference evidence="2 3" key="1">
    <citation type="journal article" date="2024" name="BMC Genomics">
        <title>De novo assembly and annotation of Popillia japonica's genome with initial clues to its potential as an invasive pest.</title>
        <authorList>
            <person name="Cucini C."/>
            <person name="Boschi S."/>
            <person name="Funari R."/>
            <person name="Cardaioli E."/>
            <person name="Iannotti N."/>
            <person name="Marturano G."/>
            <person name="Paoli F."/>
            <person name="Bruttini M."/>
            <person name="Carapelli A."/>
            <person name="Frati F."/>
            <person name="Nardi F."/>
        </authorList>
    </citation>
    <scope>NUCLEOTIDE SEQUENCE [LARGE SCALE GENOMIC DNA]</scope>
    <source>
        <strain evidence="2">DMR45628</strain>
    </source>
</reference>
<dbReference type="AlphaFoldDB" id="A0AAW1JI86"/>
<feature type="signal peptide" evidence="1">
    <location>
        <begin position="1"/>
        <end position="24"/>
    </location>
</feature>
<gene>
    <name evidence="2" type="ORF">QE152_g29187</name>
</gene>
<evidence type="ECO:0000256" key="1">
    <source>
        <dbReference type="SAM" id="SignalP"/>
    </source>
</evidence>
<dbReference type="Proteomes" id="UP001458880">
    <property type="component" value="Unassembled WGS sequence"/>
</dbReference>
<dbReference type="EMBL" id="JASPKY010000365">
    <property type="protein sequence ID" value="KAK9703654.1"/>
    <property type="molecule type" value="Genomic_DNA"/>
</dbReference>
<feature type="chain" id="PRO_5043475074" evidence="1">
    <location>
        <begin position="25"/>
        <end position="98"/>
    </location>
</feature>
<proteinExistence type="predicted"/>
<protein>
    <submittedName>
        <fullName evidence="2">Uncharacterized protein</fullName>
    </submittedName>
</protein>
<comment type="caution">
    <text evidence="2">The sequence shown here is derived from an EMBL/GenBank/DDBJ whole genome shotgun (WGS) entry which is preliminary data.</text>
</comment>
<evidence type="ECO:0000313" key="3">
    <source>
        <dbReference type="Proteomes" id="UP001458880"/>
    </source>
</evidence>
<sequence length="98" mass="11279">MCSVCRWDYIRLLLLLRISYFSLHEKVCILTDHRDVICTVYTIPPEDGNDTDCDTDMSDEERDQNLNHLELKMLANTCKLLKHGSSSGRDDDIALCTI</sequence>
<keyword evidence="1" id="KW-0732">Signal</keyword>
<keyword evidence="3" id="KW-1185">Reference proteome</keyword>